<dbReference type="AlphaFoldDB" id="M3EU53"/>
<dbReference type="EMBL" id="AKWW02000051">
    <property type="protein sequence ID" value="EMF41872.1"/>
    <property type="molecule type" value="Genomic_DNA"/>
</dbReference>
<feature type="transmembrane region" description="Helical" evidence="1">
    <location>
        <begin position="43"/>
        <end position="61"/>
    </location>
</feature>
<gene>
    <name evidence="2" type="ORF">LEP1GSC067_1011</name>
</gene>
<proteinExistence type="predicted"/>
<evidence type="ECO:0000313" key="3">
    <source>
        <dbReference type="Proteomes" id="UP000011754"/>
    </source>
</evidence>
<keyword evidence="1" id="KW-0812">Transmembrane</keyword>
<organism evidence="2 3">
    <name type="scientific">Leptospira interrogans serovar Lora str. TE 1992</name>
    <dbReference type="NCBI Taxonomy" id="1193028"/>
    <lineage>
        <taxon>Bacteria</taxon>
        <taxon>Pseudomonadati</taxon>
        <taxon>Spirochaetota</taxon>
        <taxon>Spirochaetia</taxon>
        <taxon>Leptospirales</taxon>
        <taxon>Leptospiraceae</taxon>
        <taxon>Leptospira</taxon>
    </lineage>
</organism>
<keyword evidence="1" id="KW-1133">Transmembrane helix</keyword>
<dbReference type="Proteomes" id="UP000011754">
    <property type="component" value="Unassembled WGS sequence"/>
</dbReference>
<reference evidence="2 3" key="1">
    <citation type="submission" date="2013-01" db="EMBL/GenBank/DDBJ databases">
        <authorList>
            <person name="Harkins D.M."/>
            <person name="Durkin A.S."/>
            <person name="Brinkac L.M."/>
            <person name="Haft D.H."/>
            <person name="Selengut J.D."/>
            <person name="Sanka R."/>
            <person name="DePew J."/>
            <person name="Purushe J."/>
            <person name="Hartskeerl R.A."/>
            <person name="Ahmed A."/>
            <person name="van der Linden H."/>
            <person name="Goris M.G.A."/>
            <person name="Vinetz J.M."/>
            <person name="Sutton G.G."/>
            <person name="Nierman W.C."/>
            <person name="Fouts D.E."/>
        </authorList>
    </citation>
    <scope>NUCLEOTIDE SEQUENCE [LARGE SCALE GENOMIC DNA]</scope>
    <source>
        <strain evidence="2 3">TE 1992</strain>
    </source>
</reference>
<comment type="caution">
    <text evidence="2">The sequence shown here is derived from an EMBL/GenBank/DDBJ whole genome shotgun (WGS) entry which is preliminary data.</text>
</comment>
<evidence type="ECO:0000313" key="2">
    <source>
        <dbReference type="EMBL" id="EMF41872.1"/>
    </source>
</evidence>
<protein>
    <recommendedName>
        <fullName evidence="4">ABC-2 family transporter domain protein</fullName>
    </recommendedName>
</protein>
<name>M3EU53_LEPIR</name>
<keyword evidence="1" id="KW-0472">Membrane</keyword>
<evidence type="ECO:0000256" key="1">
    <source>
        <dbReference type="SAM" id="Phobius"/>
    </source>
</evidence>
<accession>M3EU53</accession>
<sequence length="65" mass="7686">MPFLFLLGYKPFLQFLGTGQISFFSLSKHFEPFRLGILDGREVFFFVSFIVLFVYTNVLILRSKR</sequence>
<evidence type="ECO:0008006" key="4">
    <source>
        <dbReference type="Google" id="ProtNLM"/>
    </source>
</evidence>